<dbReference type="EMBL" id="CP145892">
    <property type="protein sequence ID" value="WWP22693.1"/>
    <property type="molecule type" value="Genomic_DNA"/>
</dbReference>
<gene>
    <name evidence="1" type="ORF">V6668_11130</name>
</gene>
<sequence>MPKVFVHTHTAQDSDWENDYYEFSRVPIEGEVFALSSDSPWYEVELVVHTPFEKGLAAEVYAVEVDHNKIMKQKLNTSKATFEFK</sequence>
<proteinExistence type="predicted"/>
<name>A0ABD8AYZ4_PAEAM</name>
<accession>A0ABD8AYZ4</accession>
<protein>
    <submittedName>
        <fullName evidence="1">Uncharacterized protein</fullName>
    </submittedName>
</protein>
<dbReference type="AlphaFoldDB" id="A0ABD8AYZ4"/>
<organism evidence="1 2">
    <name type="scientific">Paenibacillus amylolyticus</name>
    <dbReference type="NCBI Taxonomy" id="1451"/>
    <lineage>
        <taxon>Bacteria</taxon>
        <taxon>Bacillati</taxon>
        <taxon>Bacillota</taxon>
        <taxon>Bacilli</taxon>
        <taxon>Bacillales</taxon>
        <taxon>Paenibacillaceae</taxon>
        <taxon>Paenibacillus</taxon>
    </lineage>
</organism>
<evidence type="ECO:0000313" key="2">
    <source>
        <dbReference type="Proteomes" id="UP001364764"/>
    </source>
</evidence>
<evidence type="ECO:0000313" key="1">
    <source>
        <dbReference type="EMBL" id="WWP22693.1"/>
    </source>
</evidence>
<reference evidence="1 2" key="1">
    <citation type="submission" date="2024-02" db="EMBL/GenBank/DDBJ databases">
        <title>Complete sequences of two Paenibacillus sp. strains and one Lysinibacillus strain isolated from the environment on STAA medium highlight biotechnological potential.</title>
        <authorList>
            <person name="Attere S.A."/>
            <person name="Piche L.C."/>
            <person name="Intertaglia L."/>
            <person name="Lami R."/>
            <person name="Charette S.J."/>
            <person name="Vincent A.T."/>
        </authorList>
    </citation>
    <scope>NUCLEOTIDE SEQUENCE [LARGE SCALE GENOMIC DNA]</scope>
    <source>
        <strain evidence="1 2">Y5S-7</strain>
    </source>
</reference>
<dbReference type="RefSeq" id="WP_338708442.1">
    <property type="nucleotide sequence ID" value="NZ_CP145892.1"/>
</dbReference>
<dbReference type="Proteomes" id="UP001364764">
    <property type="component" value="Chromosome"/>
</dbReference>
<dbReference type="GeneID" id="93476025"/>